<evidence type="ECO:0000256" key="12">
    <source>
        <dbReference type="ARBA" id="ARBA00023136"/>
    </source>
</evidence>
<dbReference type="GO" id="GO:0045121">
    <property type="term" value="C:membrane raft"/>
    <property type="evidence" value="ECO:0007669"/>
    <property type="project" value="UniProtKB-SubCell"/>
</dbReference>
<dbReference type="SMART" id="SM00408">
    <property type="entry name" value="IGc2"/>
    <property type="match status" value="1"/>
</dbReference>
<dbReference type="PANTHER" id="PTHR11481:SF5">
    <property type="entry name" value="PLATELET ENDOTHELIAL CELL ADHESION MOLECULE"/>
    <property type="match status" value="1"/>
</dbReference>
<dbReference type="GO" id="GO:0006955">
    <property type="term" value="P:immune response"/>
    <property type="evidence" value="ECO:0007669"/>
    <property type="project" value="TreeGrafter"/>
</dbReference>
<reference evidence="19" key="1">
    <citation type="submission" date="2025-08" db="UniProtKB">
        <authorList>
            <consortium name="Ensembl"/>
        </authorList>
    </citation>
    <scope>IDENTIFICATION</scope>
</reference>
<keyword evidence="8" id="KW-0677">Repeat</keyword>
<sequence>MPFLPLVGGGLFTGTSLGWEPPGLGRRNAISQGTNVTVRCQALVSSSGFLNREYTIYKDNTVVYTKSTTTTTEDLLYSRGQKVANTGNYKCKVNILGKELSSNSEKLTVAGLQTPVLSVDKRVFSKGVEVTVWCKAPEESGAIVFYFYKNSKDLYEEMVNANHLHCDYRVILLPDSVQSNASNDVVVTVKGGLFITPVISVRPHGPMIIEGDNLDMSCSVSGNLQNSSGLRVYMSKGQNLLSTGQSKANHSMRALAKHSGEFECSLEMGNVVKRATENVTIAELFSQPVLTMYPTEVFEREKLMLTCKSTNYSSDRIGASHVKYSIYKDNYTLTPGSFNGIYVAVGVRSTNGNYLCKADARMISKYCAKLPVQAKVMLMSLEGNLSTLTVHFVISITCSIHQAIFPITIQYYSDTQDYKCEAQNNPKVDALVSNKQHQNTPLPVPLSNPGLIVTPDLSGVTEGDEMCLICGVEGSPPITFKWYQSRNVQPLFTTSTQSSASQQIKGVGNEHSGTYYCKAINYASMVQSQPVTVDVKMATWKKCLIVACCLVVVAVLVLACVLLYNSKRGRETYSPPATQAFAGV</sequence>
<evidence type="ECO:0000256" key="13">
    <source>
        <dbReference type="ARBA" id="ARBA00023157"/>
    </source>
</evidence>
<dbReference type="SUPFAM" id="SSF48726">
    <property type="entry name" value="Immunoglobulin"/>
    <property type="match status" value="4"/>
</dbReference>
<dbReference type="OMA" id="INTHDAL"/>
<dbReference type="InParanoid" id="A0A674DRW9"/>
<dbReference type="PANTHER" id="PTHR11481">
    <property type="entry name" value="IMMUNOGLOBULIN FC RECEPTOR"/>
    <property type="match status" value="1"/>
</dbReference>
<evidence type="ECO:0000256" key="15">
    <source>
        <dbReference type="ARBA" id="ARBA00023319"/>
    </source>
</evidence>
<dbReference type="GO" id="GO:0098742">
    <property type="term" value="P:cell-cell adhesion via plasma-membrane adhesion molecules"/>
    <property type="evidence" value="ECO:0007669"/>
    <property type="project" value="TreeGrafter"/>
</dbReference>
<keyword evidence="10" id="KW-0965">Cell junction</keyword>
<dbReference type="InterPro" id="IPR007110">
    <property type="entry name" value="Ig-like_dom"/>
</dbReference>
<feature type="domain" description="Ig-like" evidence="18">
    <location>
        <begin position="449"/>
        <end position="534"/>
    </location>
</feature>
<evidence type="ECO:0000256" key="10">
    <source>
        <dbReference type="ARBA" id="ARBA00022949"/>
    </source>
</evidence>
<dbReference type="InterPro" id="IPR003598">
    <property type="entry name" value="Ig_sub2"/>
</dbReference>
<evidence type="ECO:0000256" key="16">
    <source>
        <dbReference type="ARBA" id="ARBA00049765"/>
    </source>
</evidence>
<evidence type="ECO:0000313" key="19">
    <source>
        <dbReference type="Ensembl" id="ENSSTUP00000098463.1"/>
    </source>
</evidence>
<keyword evidence="11 17" id="KW-1133">Transmembrane helix</keyword>
<feature type="transmembrane region" description="Helical" evidence="17">
    <location>
        <begin position="544"/>
        <end position="564"/>
    </location>
</feature>
<dbReference type="CDD" id="cd00096">
    <property type="entry name" value="Ig"/>
    <property type="match status" value="1"/>
</dbReference>
<dbReference type="AlphaFoldDB" id="A0A674DRW9"/>
<dbReference type="GO" id="GO:0070161">
    <property type="term" value="C:anchoring junction"/>
    <property type="evidence" value="ECO:0007669"/>
    <property type="project" value="UniProtKB-SubCell"/>
</dbReference>
<evidence type="ECO:0000256" key="3">
    <source>
        <dbReference type="ARBA" id="ARBA00004285"/>
    </source>
</evidence>
<comment type="subcellular location">
    <subcellularLocation>
        <location evidence="2">Cell junction</location>
    </subcellularLocation>
    <subcellularLocation>
        <location evidence="1">Cell membrane</location>
        <topology evidence="1">Single-pass type I membrane protein</topology>
    </subcellularLocation>
    <subcellularLocation>
        <location evidence="3">Membrane raft</location>
    </subcellularLocation>
</comment>
<keyword evidence="13" id="KW-1015">Disulfide bond</keyword>
<evidence type="ECO:0000256" key="2">
    <source>
        <dbReference type="ARBA" id="ARBA00004282"/>
    </source>
</evidence>
<dbReference type="InterPro" id="IPR036179">
    <property type="entry name" value="Ig-like_dom_sf"/>
</dbReference>
<keyword evidence="15" id="KW-0393">Immunoglobulin domain</keyword>
<dbReference type="Pfam" id="PF13927">
    <property type="entry name" value="Ig_3"/>
    <property type="match status" value="1"/>
</dbReference>
<dbReference type="InterPro" id="IPR013783">
    <property type="entry name" value="Ig-like_fold"/>
</dbReference>
<dbReference type="Proteomes" id="UP000472277">
    <property type="component" value="Chromosome 14"/>
</dbReference>
<evidence type="ECO:0000256" key="9">
    <source>
        <dbReference type="ARBA" id="ARBA00022889"/>
    </source>
</evidence>
<keyword evidence="6 17" id="KW-0812">Transmembrane</keyword>
<keyword evidence="20" id="KW-1185">Reference proteome</keyword>
<name>A0A674DRW9_SALTR</name>
<evidence type="ECO:0000259" key="18">
    <source>
        <dbReference type="PROSITE" id="PS50835"/>
    </source>
</evidence>
<keyword evidence="14" id="KW-0325">Glycoprotein</keyword>
<dbReference type="GeneTree" id="ENSGT01140000282577"/>
<protein>
    <recommendedName>
        <fullName evidence="16">Platelet endothelial cell adhesion molecule</fullName>
    </recommendedName>
</protein>
<evidence type="ECO:0000256" key="1">
    <source>
        <dbReference type="ARBA" id="ARBA00004251"/>
    </source>
</evidence>
<evidence type="ECO:0000256" key="5">
    <source>
        <dbReference type="ARBA" id="ARBA00022553"/>
    </source>
</evidence>
<dbReference type="GO" id="GO:0007166">
    <property type="term" value="P:cell surface receptor signaling pathway"/>
    <property type="evidence" value="ECO:0007669"/>
    <property type="project" value="TreeGrafter"/>
</dbReference>
<accession>A0A674DRW9</accession>
<feature type="domain" description="Ig-like" evidence="18">
    <location>
        <begin position="197"/>
        <end position="280"/>
    </location>
</feature>
<evidence type="ECO:0000256" key="17">
    <source>
        <dbReference type="SAM" id="Phobius"/>
    </source>
</evidence>
<reference evidence="19" key="2">
    <citation type="submission" date="2025-09" db="UniProtKB">
        <authorList>
            <consortium name="Ensembl"/>
        </authorList>
    </citation>
    <scope>IDENTIFICATION</scope>
</reference>
<keyword evidence="5" id="KW-0597">Phosphoprotein</keyword>
<evidence type="ECO:0000256" key="4">
    <source>
        <dbReference type="ARBA" id="ARBA00022475"/>
    </source>
</evidence>
<feature type="domain" description="Ig-like" evidence="18">
    <location>
        <begin position="22"/>
        <end position="108"/>
    </location>
</feature>
<dbReference type="GO" id="GO:0004888">
    <property type="term" value="F:transmembrane signaling receptor activity"/>
    <property type="evidence" value="ECO:0007669"/>
    <property type="project" value="TreeGrafter"/>
</dbReference>
<dbReference type="InterPro" id="IPR003599">
    <property type="entry name" value="Ig_sub"/>
</dbReference>
<evidence type="ECO:0000256" key="11">
    <source>
        <dbReference type="ARBA" id="ARBA00022989"/>
    </source>
</evidence>
<evidence type="ECO:0000256" key="7">
    <source>
        <dbReference type="ARBA" id="ARBA00022729"/>
    </source>
</evidence>
<keyword evidence="7" id="KW-0732">Signal</keyword>
<evidence type="ECO:0000256" key="6">
    <source>
        <dbReference type="ARBA" id="ARBA00022692"/>
    </source>
</evidence>
<dbReference type="Gene3D" id="2.60.40.10">
    <property type="entry name" value="Immunoglobulins"/>
    <property type="match status" value="4"/>
</dbReference>
<dbReference type="SMART" id="SM00409">
    <property type="entry name" value="IG"/>
    <property type="match status" value="3"/>
</dbReference>
<keyword evidence="4" id="KW-1003">Cell membrane</keyword>
<evidence type="ECO:0000256" key="14">
    <source>
        <dbReference type="ARBA" id="ARBA00023180"/>
    </source>
</evidence>
<proteinExistence type="predicted"/>
<evidence type="ECO:0000256" key="8">
    <source>
        <dbReference type="ARBA" id="ARBA00022737"/>
    </source>
</evidence>
<dbReference type="Ensembl" id="ENSSTUT00000105704.1">
    <property type="protein sequence ID" value="ENSSTUP00000098463.1"/>
    <property type="gene ID" value="ENSSTUG00000044200.1"/>
</dbReference>
<organism evidence="19 20">
    <name type="scientific">Salmo trutta</name>
    <name type="common">Brown trout</name>
    <dbReference type="NCBI Taxonomy" id="8032"/>
    <lineage>
        <taxon>Eukaryota</taxon>
        <taxon>Metazoa</taxon>
        <taxon>Chordata</taxon>
        <taxon>Craniata</taxon>
        <taxon>Vertebrata</taxon>
        <taxon>Euteleostomi</taxon>
        <taxon>Actinopterygii</taxon>
        <taxon>Neopterygii</taxon>
        <taxon>Teleostei</taxon>
        <taxon>Protacanthopterygii</taxon>
        <taxon>Salmoniformes</taxon>
        <taxon>Salmonidae</taxon>
        <taxon>Salmoninae</taxon>
        <taxon>Salmo</taxon>
    </lineage>
</organism>
<dbReference type="InterPro" id="IPR050488">
    <property type="entry name" value="Ig_Fc_receptor"/>
</dbReference>
<keyword evidence="12 17" id="KW-0472">Membrane</keyword>
<evidence type="ECO:0000313" key="20">
    <source>
        <dbReference type="Proteomes" id="UP000472277"/>
    </source>
</evidence>
<dbReference type="GO" id="GO:0009897">
    <property type="term" value="C:external side of plasma membrane"/>
    <property type="evidence" value="ECO:0007669"/>
    <property type="project" value="TreeGrafter"/>
</dbReference>
<keyword evidence="9" id="KW-0130">Cell adhesion</keyword>
<dbReference type="PROSITE" id="PS50835">
    <property type="entry name" value="IG_LIKE"/>
    <property type="match status" value="3"/>
</dbReference>